<accession>A0A9X2EUL7</accession>
<reference evidence="1" key="1">
    <citation type="journal article" date="2022" name="Arch. Microbiol.">
        <title>Microbulbifer okhotskensis sp. nov., isolated from a deep bottom sediment of the Okhotsk Sea.</title>
        <authorList>
            <person name="Romanenko L."/>
            <person name="Kurilenko V."/>
            <person name="Otstavnykh N."/>
            <person name="Velansky P."/>
            <person name="Isaeva M."/>
            <person name="Mikhailov V."/>
        </authorList>
    </citation>
    <scope>NUCLEOTIDE SEQUENCE</scope>
    <source>
        <strain evidence="1">OS29</strain>
    </source>
</reference>
<dbReference type="EMBL" id="JALBWM010000111">
    <property type="protein sequence ID" value="MCO1336171.1"/>
    <property type="molecule type" value="Genomic_DNA"/>
</dbReference>
<organism evidence="1 2">
    <name type="scientific">Microbulbifer okhotskensis</name>
    <dbReference type="NCBI Taxonomy" id="2926617"/>
    <lineage>
        <taxon>Bacteria</taxon>
        <taxon>Pseudomonadati</taxon>
        <taxon>Pseudomonadota</taxon>
        <taxon>Gammaproteobacteria</taxon>
        <taxon>Cellvibrionales</taxon>
        <taxon>Microbulbiferaceae</taxon>
        <taxon>Microbulbifer</taxon>
    </lineage>
</organism>
<dbReference type="Proteomes" id="UP001139028">
    <property type="component" value="Unassembled WGS sequence"/>
</dbReference>
<protein>
    <submittedName>
        <fullName evidence="1">Uncharacterized protein</fullName>
    </submittedName>
</protein>
<dbReference type="AlphaFoldDB" id="A0A9X2EUL7"/>
<gene>
    <name evidence="1" type="ORF">MO867_17710</name>
</gene>
<comment type="caution">
    <text evidence="1">The sequence shown here is derived from an EMBL/GenBank/DDBJ whole genome shotgun (WGS) entry which is preliminary data.</text>
</comment>
<sequence>MILLIAPRFAEPFYWQPYPEHWQPQVCSNTDQLSAGLKQFWNPL</sequence>
<name>A0A9X2EUL7_9GAMM</name>
<keyword evidence="2" id="KW-1185">Reference proteome</keyword>
<evidence type="ECO:0000313" key="1">
    <source>
        <dbReference type="EMBL" id="MCO1336171.1"/>
    </source>
</evidence>
<evidence type="ECO:0000313" key="2">
    <source>
        <dbReference type="Proteomes" id="UP001139028"/>
    </source>
</evidence>
<proteinExistence type="predicted"/>